<proteinExistence type="predicted"/>
<sequence>MDELWRFAEGGEPIFARVFMAVAAHFLGMHFENTGMKDDRTFHFTNFSLPATPELSILREAIWTRLFSLYEEEGLQSSVLDTIRQYCVDSVRPPNKEVVRGDALHVRPFLESVLNPSSYSDCTLMHEYLDFLETHGGDAHNRLRGRFRNETFALAEVLMLTWGDRMASDESLDAFEEHKRNRLESYTDAYSADDYEVFFERCCEIRDALADGHSDFLLRQEVVNALLVLAGRDTALYGDVLGRYLRLGDPLQLDGRALVMKLLDVQGYKKVIRLFQDPEYPAKKRWLFWAYEGIKPDDLDEAVLRQLCELYGAAELSELPHGFDYLLEYCFLDERVVAKVVGIVVEKVNLDLRYAYILEMLFNPFTAVVKRLPELFADDLDVLKLAYFLVDGMRDHHDQKGEVFNLLLTLDPEFISEYLAWMHEHAERLRMSNSGDHRDYSFIWLRPDYQWMMDRVLADAIRSEQNHVALLDLTLRAFFLHGIKDGESKGEARERQDDFLLKVIDERSGNVEVMIGLFRVIAHFQPERRIEFVRRFLLRNKDVEVFRRLSLEPHTWSWSGSMVPVLHRRLSFFESLKPLMNSVELLPHKQLVEQDIRELRVKIEREKKIDFIGE</sequence>
<dbReference type="OrthoDB" id="9816071at2"/>
<dbReference type="HOGENOM" id="CLU_444696_0_0_10"/>
<dbReference type="Proteomes" id="UP000002709">
    <property type="component" value="Chromosome"/>
</dbReference>
<evidence type="ECO:0000313" key="2">
    <source>
        <dbReference type="Proteomes" id="UP000002709"/>
    </source>
</evidence>
<dbReference type="STRING" id="319225.Plut_1823"/>
<gene>
    <name evidence="1" type="ordered locus">Plut_1823</name>
</gene>
<protein>
    <submittedName>
        <fullName evidence="1">Uncharacterized protein</fullName>
    </submittedName>
</protein>
<name>Q3B1V5_CHLL3</name>
<reference evidence="2" key="1">
    <citation type="submission" date="2005-08" db="EMBL/GenBank/DDBJ databases">
        <title>Complete sequence of Pelodictyon luteolum DSM 273.</title>
        <authorList>
            <consortium name="US DOE Joint Genome Institute"/>
            <person name="Copeland A."/>
            <person name="Lucas S."/>
            <person name="Lapidus A."/>
            <person name="Barry K."/>
            <person name="Detter J.C."/>
            <person name="Glavina T."/>
            <person name="Hammon N."/>
            <person name="Israni S."/>
            <person name="Pitluck S."/>
            <person name="Bryant D."/>
            <person name="Schmutz J."/>
            <person name="Larimer F."/>
            <person name="Land M."/>
            <person name="Kyrpides N."/>
            <person name="Ivanova N."/>
            <person name="Richardson P."/>
        </authorList>
    </citation>
    <scope>NUCLEOTIDE SEQUENCE [LARGE SCALE GENOMIC DNA]</scope>
    <source>
        <strain evidence="2">DSM 273 / BCRC 81028 / 2530</strain>
    </source>
</reference>
<organism evidence="1 2">
    <name type="scientific">Chlorobium luteolum (strain DSM 273 / BCRC 81028 / 2530)</name>
    <name type="common">Pelodictyon luteolum</name>
    <dbReference type="NCBI Taxonomy" id="319225"/>
    <lineage>
        <taxon>Bacteria</taxon>
        <taxon>Pseudomonadati</taxon>
        <taxon>Chlorobiota</taxon>
        <taxon>Chlorobiia</taxon>
        <taxon>Chlorobiales</taxon>
        <taxon>Chlorobiaceae</taxon>
        <taxon>Chlorobium/Pelodictyon group</taxon>
        <taxon>Pelodictyon</taxon>
    </lineage>
</organism>
<keyword evidence="2" id="KW-1185">Reference proteome</keyword>
<dbReference type="KEGG" id="plt:Plut_1823"/>
<dbReference type="eggNOG" id="COG0470">
    <property type="taxonomic scope" value="Bacteria"/>
</dbReference>
<dbReference type="AlphaFoldDB" id="Q3B1V5"/>
<accession>Q3B1V5</accession>
<evidence type="ECO:0000313" key="1">
    <source>
        <dbReference type="EMBL" id="ABB24676.1"/>
    </source>
</evidence>
<dbReference type="EMBL" id="CP000096">
    <property type="protein sequence ID" value="ABB24676.1"/>
    <property type="molecule type" value="Genomic_DNA"/>
</dbReference>